<organism evidence="1 2">
    <name type="scientific">Conexibacter stalactiti</name>
    <dbReference type="NCBI Taxonomy" id="1940611"/>
    <lineage>
        <taxon>Bacteria</taxon>
        <taxon>Bacillati</taxon>
        <taxon>Actinomycetota</taxon>
        <taxon>Thermoleophilia</taxon>
        <taxon>Solirubrobacterales</taxon>
        <taxon>Conexibacteraceae</taxon>
        <taxon>Conexibacter</taxon>
    </lineage>
</organism>
<comment type="caution">
    <text evidence="1">The sequence shown here is derived from an EMBL/GenBank/DDBJ whole genome shotgun (WGS) entry which is preliminary data.</text>
</comment>
<dbReference type="InterPro" id="IPR036102">
    <property type="entry name" value="OsmC/Ohrsf"/>
</dbReference>
<dbReference type="EMBL" id="JAWSTH010000010">
    <property type="protein sequence ID" value="MDW5593921.1"/>
    <property type="molecule type" value="Genomic_DNA"/>
</dbReference>
<dbReference type="SUPFAM" id="SSF82784">
    <property type="entry name" value="OsmC-like"/>
    <property type="match status" value="1"/>
</dbReference>
<proteinExistence type="predicted"/>
<evidence type="ECO:0000313" key="1">
    <source>
        <dbReference type="EMBL" id="MDW5593921.1"/>
    </source>
</evidence>
<dbReference type="Proteomes" id="UP001284601">
    <property type="component" value="Unassembled WGS sequence"/>
</dbReference>
<dbReference type="PANTHER" id="PTHR39624:SF2">
    <property type="entry name" value="OSMC-LIKE PROTEIN"/>
    <property type="match status" value="1"/>
</dbReference>
<dbReference type="InterPro" id="IPR015946">
    <property type="entry name" value="KH_dom-like_a/b"/>
</dbReference>
<keyword evidence="2" id="KW-1185">Reference proteome</keyword>
<name>A0ABU4HKT7_9ACTN</name>
<dbReference type="Pfam" id="PF02566">
    <property type="entry name" value="OsmC"/>
    <property type="match status" value="1"/>
</dbReference>
<protein>
    <submittedName>
        <fullName evidence="1">OsmC family protein</fullName>
    </submittedName>
</protein>
<reference evidence="2" key="1">
    <citation type="submission" date="2023-07" db="EMBL/GenBank/DDBJ databases">
        <title>Conexibacter stalactiti sp. nov., isolated from stalactites in a lava cave and emended description of the genus Conexibacter.</title>
        <authorList>
            <person name="Lee S.D."/>
        </authorList>
    </citation>
    <scope>NUCLEOTIDE SEQUENCE [LARGE SCALE GENOMIC DNA]</scope>
    <source>
        <strain evidence="2">KCTC 39840</strain>
    </source>
</reference>
<sequence length="131" mass="14598">MKAIARRTGTFTHEIDVRGHQLIADEPPEHGGEDDGPSAQELLAASLAVCTATTIEMYARRKNWDIGRIAVETEYSPAERGAPTRFRLTLRLPANLTEEQLERLSVIAAKCPVHRTLDGEVMFDERIELVS</sequence>
<gene>
    <name evidence="1" type="ORF">R7226_06225</name>
</gene>
<dbReference type="InterPro" id="IPR003718">
    <property type="entry name" value="OsmC/Ohr_fam"/>
</dbReference>
<dbReference type="Gene3D" id="3.30.300.20">
    <property type="match status" value="1"/>
</dbReference>
<accession>A0ABU4HKT7</accession>
<evidence type="ECO:0000313" key="2">
    <source>
        <dbReference type="Proteomes" id="UP001284601"/>
    </source>
</evidence>
<dbReference type="RefSeq" id="WP_318596180.1">
    <property type="nucleotide sequence ID" value="NZ_JAWSTH010000010.1"/>
</dbReference>
<dbReference type="PANTHER" id="PTHR39624">
    <property type="entry name" value="PROTEIN INVOLVED IN RIMO-MEDIATED BETA-METHYLTHIOLATION OF RIBOSOMAL PROTEIN S12 YCAO"/>
    <property type="match status" value="1"/>
</dbReference>